<dbReference type="InterPro" id="IPR045136">
    <property type="entry name" value="Iah1-like"/>
</dbReference>
<dbReference type="PANTHER" id="PTHR14209">
    <property type="entry name" value="ISOAMYL ACETATE-HYDROLYZING ESTERASE 1"/>
    <property type="match status" value="1"/>
</dbReference>
<organism evidence="3 4">
    <name type="scientific">Cochliobolus sativus</name>
    <name type="common">Common root rot and spot blotch fungus</name>
    <name type="synonym">Bipolaris sorokiniana</name>
    <dbReference type="NCBI Taxonomy" id="45130"/>
    <lineage>
        <taxon>Eukaryota</taxon>
        <taxon>Fungi</taxon>
        <taxon>Dikarya</taxon>
        <taxon>Ascomycota</taxon>
        <taxon>Pezizomycotina</taxon>
        <taxon>Dothideomycetes</taxon>
        <taxon>Pleosporomycetidae</taxon>
        <taxon>Pleosporales</taxon>
        <taxon>Pleosporineae</taxon>
        <taxon>Pleosporaceae</taxon>
        <taxon>Bipolaris</taxon>
    </lineage>
</organism>
<feature type="domain" description="SGNH hydrolase-type esterase" evidence="2">
    <location>
        <begin position="112"/>
        <end position="283"/>
    </location>
</feature>
<evidence type="ECO:0000259" key="2">
    <source>
        <dbReference type="Pfam" id="PF13472"/>
    </source>
</evidence>
<evidence type="ECO:0000256" key="1">
    <source>
        <dbReference type="SAM" id="SignalP"/>
    </source>
</evidence>
<dbReference type="SUPFAM" id="SSF52266">
    <property type="entry name" value="SGNH hydrolase"/>
    <property type="match status" value="1"/>
</dbReference>
<dbReference type="Proteomes" id="UP000624244">
    <property type="component" value="Unassembled WGS sequence"/>
</dbReference>
<comment type="caution">
    <text evidence="3">The sequence shown here is derived from an EMBL/GenBank/DDBJ whole genome shotgun (WGS) entry which is preliminary data.</text>
</comment>
<dbReference type="Gene3D" id="3.40.50.1110">
    <property type="entry name" value="SGNH hydrolase"/>
    <property type="match status" value="1"/>
</dbReference>
<dbReference type="Pfam" id="PF13472">
    <property type="entry name" value="Lipase_GDSL_2"/>
    <property type="match status" value="1"/>
</dbReference>
<proteinExistence type="predicted"/>
<protein>
    <recommendedName>
        <fullName evidence="2">SGNH hydrolase-type esterase domain-containing protein</fullName>
    </recommendedName>
</protein>
<feature type="chain" id="PRO_5034378354" description="SGNH hydrolase-type esterase domain-containing protein" evidence="1">
    <location>
        <begin position="21"/>
        <end position="330"/>
    </location>
</feature>
<dbReference type="AlphaFoldDB" id="A0A8H5ZJN9"/>
<dbReference type="EMBL" id="WNKQ01000007">
    <property type="protein sequence ID" value="KAF5850527.1"/>
    <property type="molecule type" value="Genomic_DNA"/>
</dbReference>
<dbReference type="InterPro" id="IPR013830">
    <property type="entry name" value="SGNH_hydro"/>
</dbReference>
<gene>
    <name evidence="3" type="ORF">GGP41_002764</name>
</gene>
<name>A0A8H5ZJN9_COCSA</name>
<feature type="signal peptide" evidence="1">
    <location>
        <begin position="1"/>
        <end position="20"/>
    </location>
</feature>
<evidence type="ECO:0000313" key="3">
    <source>
        <dbReference type="EMBL" id="KAF5850527.1"/>
    </source>
</evidence>
<evidence type="ECO:0000313" key="4">
    <source>
        <dbReference type="Proteomes" id="UP000624244"/>
    </source>
</evidence>
<dbReference type="PANTHER" id="PTHR14209:SF19">
    <property type="entry name" value="ISOAMYL ACETATE-HYDROLYZING ESTERASE 1 HOMOLOG"/>
    <property type="match status" value="1"/>
</dbReference>
<reference evidence="3" key="1">
    <citation type="submission" date="2019-11" db="EMBL/GenBank/DDBJ databases">
        <title>Bipolaris sorokiniana Genome sequencing.</title>
        <authorList>
            <person name="Wang H."/>
        </authorList>
    </citation>
    <scope>NUCLEOTIDE SEQUENCE</scope>
</reference>
<dbReference type="InterPro" id="IPR036514">
    <property type="entry name" value="SGNH_hydro_sf"/>
</dbReference>
<accession>A0A8H5ZJN9</accession>
<keyword evidence="1" id="KW-0732">Signal</keyword>
<sequence>MARLLAIFPLTCLLPPPSSRQLFIALRDGHAMQCSVTKKRVCGCGARACWLTNPPSLSIHKATRRGQPRLQVACSLPAVSTAMGADVIERLQHSSSSPDLTGYRATPKSRQDSVHAQTVFFGANDASLPDAPNKQHIPLDEFKANLRAIVSHPCILAHAPRIILVAPPPMNEHLWWPRDQSSGYATVSRLAETTKIYADTVVQLGAELHLPVLNLWKAFMSRTDFNVNAWKLGDHVPGSLALPPSDALADLMYDGTSTRRILDIARVLIASPGLHMNPAGYQILYDELINVISHNWPDQLPGKLPMVLPPWNDEVAWEAWKNDHVAVQKK</sequence>